<sequence length="273" mass="28538">MSAGTTVNIAITGFGGRMGRVLAEAVSFAEQEGKAKLSGAIVRPGSSLVGADAGEVAGLGRNGLAIVDSLEKAEFDVLIDFTSPQATLDNAAYCAEHGKAIVIGTTGFTAEERAQMLSAGDKTPLCFATNFSTGVNLCFNLLETAARVLGDDVDIEIVEAHHRHKVDAPSGTALSMGEVIADTLGRDLSKVAVYGREGQTGARERETIGFATVRGGDVVGEHTVSFLADGERIEITHKASSRLAFARGAVRAAIWLIGRDAGQYDMRDVLALK</sequence>
<dbReference type="InterPro" id="IPR023940">
    <property type="entry name" value="DHDPR_bac"/>
</dbReference>
<dbReference type="GO" id="GO:0016726">
    <property type="term" value="F:oxidoreductase activity, acting on CH or CH2 groups, NAD or NADP as acceptor"/>
    <property type="evidence" value="ECO:0007669"/>
    <property type="project" value="UniProtKB-UniRule"/>
</dbReference>
<dbReference type="SUPFAM" id="SSF51735">
    <property type="entry name" value="NAD(P)-binding Rossmann-fold domains"/>
    <property type="match status" value="1"/>
</dbReference>
<dbReference type="PROSITE" id="PS01298">
    <property type="entry name" value="DAPB"/>
    <property type="match status" value="1"/>
</dbReference>
<comment type="subcellular location">
    <subcellularLocation>
        <location evidence="13">Cytoplasm</location>
    </subcellularLocation>
</comment>
<evidence type="ECO:0000313" key="16">
    <source>
        <dbReference type="EMBL" id="AQQ66829.1"/>
    </source>
</evidence>
<dbReference type="NCBIfam" id="TIGR00036">
    <property type="entry name" value="dapB"/>
    <property type="match status" value="1"/>
</dbReference>
<evidence type="ECO:0000256" key="12">
    <source>
        <dbReference type="ARBA" id="ARBA00049396"/>
    </source>
</evidence>
<feature type="domain" description="Dihydrodipicolinate reductase N-terminal" evidence="14">
    <location>
        <begin position="7"/>
        <end position="131"/>
    </location>
</feature>
<keyword evidence="6 13" id="KW-0560">Oxidoreductase</keyword>
<keyword evidence="7 13" id="KW-0520">NAD</keyword>
<dbReference type="GO" id="GO:0009089">
    <property type="term" value="P:lysine biosynthetic process via diaminopimelate"/>
    <property type="evidence" value="ECO:0007669"/>
    <property type="project" value="UniProtKB-UniRule"/>
</dbReference>
<dbReference type="AlphaFoldDB" id="A0A1Q2M2G5"/>
<dbReference type="eggNOG" id="COG0289">
    <property type="taxonomic scope" value="Bacteria"/>
</dbReference>
<dbReference type="GO" id="GO:0008839">
    <property type="term" value="F:4-hydroxy-tetrahydrodipicolinate reductase"/>
    <property type="evidence" value="ECO:0007669"/>
    <property type="project" value="UniProtKB-UniRule"/>
</dbReference>
<dbReference type="Pfam" id="PF05173">
    <property type="entry name" value="DapB_C"/>
    <property type="match status" value="1"/>
</dbReference>
<keyword evidence="5 13" id="KW-0220">Diaminopimelate biosynthesis</keyword>
<comment type="similarity">
    <text evidence="1 13">Belongs to the DapB family.</text>
</comment>
<evidence type="ECO:0000259" key="14">
    <source>
        <dbReference type="Pfam" id="PF01113"/>
    </source>
</evidence>
<evidence type="ECO:0000256" key="4">
    <source>
        <dbReference type="ARBA" id="ARBA00022857"/>
    </source>
</evidence>
<keyword evidence="3 13" id="KW-0028">Amino-acid biosynthesis</keyword>
<dbReference type="GO" id="GO:0019877">
    <property type="term" value="P:diaminopimelate biosynthetic process"/>
    <property type="evidence" value="ECO:0007669"/>
    <property type="project" value="UniProtKB-UniRule"/>
</dbReference>
<evidence type="ECO:0000256" key="2">
    <source>
        <dbReference type="ARBA" id="ARBA00022490"/>
    </source>
</evidence>
<comment type="pathway">
    <text evidence="9 13">Amino-acid biosynthesis; L-lysine biosynthesis via DAP pathway; (S)-tetrahydrodipicolinate from L-aspartate: step 4/4.</text>
</comment>
<dbReference type="Proteomes" id="UP000188219">
    <property type="component" value="Chromosome"/>
</dbReference>
<comment type="caution">
    <text evidence="13">Lacks conserved residue(s) required for the propagation of feature annotation.</text>
</comment>
<dbReference type="EMBL" id="CP019650">
    <property type="protein sequence ID" value="AQQ66829.1"/>
    <property type="molecule type" value="Genomic_DNA"/>
</dbReference>
<dbReference type="RefSeq" id="WP_077400919.1">
    <property type="nucleotide sequence ID" value="NZ_CP019650.1"/>
</dbReference>
<organism evidence="16 17">
    <name type="scientific">Microbulbifer agarilyticus</name>
    <dbReference type="NCBI Taxonomy" id="260552"/>
    <lineage>
        <taxon>Bacteria</taxon>
        <taxon>Pseudomonadati</taxon>
        <taxon>Pseudomonadota</taxon>
        <taxon>Gammaproteobacteria</taxon>
        <taxon>Cellvibrionales</taxon>
        <taxon>Microbulbiferaceae</taxon>
        <taxon>Microbulbifer</taxon>
    </lineage>
</organism>
<feature type="active site" description="Proton donor/acceptor" evidence="13">
    <location>
        <position position="161"/>
    </location>
</feature>
<dbReference type="InterPro" id="IPR036291">
    <property type="entry name" value="NAD(P)-bd_dom_sf"/>
</dbReference>
<dbReference type="GO" id="GO:0050661">
    <property type="term" value="F:NADP binding"/>
    <property type="evidence" value="ECO:0007669"/>
    <property type="project" value="UniProtKB-UniRule"/>
</dbReference>
<comment type="subunit">
    <text evidence="13">Homotetramer.</text>
</comment>
<feature type="active site" description="Proton donor" evidence="13">
    <location>
        <position position="165"/>
    </location>
</feature>
<dbReference type="GO" id="GO:0051287">
    <property type="term" value="F:NAD binding"/>
    <property type="evidence" value="ECO:0007669"/>
    <property type="project" value="UniProtKB-UniRule"/>
</dbReference>
<dbReference type="FunFam" id="3.30.360.10:FF:000004">
    <property type="entry name" value="4-hydroxy-tetrahydrodipicolinate reductase"/>
    <property type="match status" value="1"/>
</dbReference>
<feature type="binding site" evidence="13">
    <location>
        <begin position="128"/>
        <end position="131"/>
    </location>
    <ligand>
        <name>NAD(+)</name>
        <dbReference type="ChEBI" id="CHEBI:57540"/>
    </ligand>
</feature>
<comment type="catalytic activity">
    <reaction evidence="12 13">
        <text>(S)-2,3,4,5-tetrahydrodipicolinate + NAD(+) + H2O = (2S,4S)-4-hydroxy-2,3,4,5-tetrahydrodipicolinate + NADH + H(+)</text>
        <dbReference type="Rhea" id="RHEA:35323"/>
        <dbReference type="ChEBI" id="CHEBI:15377"/>
        <dbReference type="ChEBI" id="CHEBI:15378"/>
        <dbReference type="ChEBI" id="CHEBI:16845"/>
        <dbReference type="ChEBI" id="CHEBI:57540"/>
        <dbReference type="ChEBI" id="CHEBI:57945"/>
        <dbReference type="ChEBI" id="CHEBI:67139"/>
        <dbReference type="EC" id="1.17.1.8"/>
    </reaction>
</comment>
<keyword evidence="4 13" id="KW-0521">NADP</keyword>
<dbReference type="CDD" id="cd02274">
    <property type="entry name" value="DHDPR_N"/>
    <property type="match status" value="1"/>
</dbReference>
<keyword evidence="2 13" id="KW-0963">Cytoplasm</keyword>
<keyword evidence="17" id="KW-1185">Reference proteome</keyword>
<accession>A0A1Q2M2G5</accession>
<comment type="function">
    <text evidence="13">Catalyzes the conversion of 4-hydroxy-tetrahydrodipicolinate (HTPA) to tetrahydrodipicolinate.</text>
</comment>
<dbReference type="PANTHER" id="PTHR20836">
    <property type="entry name" value="DIHYDRODIPICOLINATE REDUCTASE"/>
    <property type="match status" value="1"/>
</dbReference>
<evidence type="ECO:0000313" key="17">
    <source>
        <dbReference type="Proteomes" id="UP000188219"/>
    </source>
</evidence>
<protein>
    <recommendedName>
        <fullName evidence="10 13">4-hydroxy-tetrahydrodipicolinate reductase</fullName>
        <shortName evidence="13">HTPA reductase</shortName>
        <ecNumber evidence="10 13">1.17.1.8</ecNumber>
    </recommendedName>
</protein>
<comment type="catalytic activity">
    <reaction evidence="11 13">
        <text>(S)-2,3,4,5-tetrahydrodipicolinate + NADP(+) + H2O = (2S,4S)-4-hydroxy-2,3,4,5-tetrahydrodipicolinate + NADPH + H(+)</text>
        <dbReference type="Rhea" id="RHEA:35331"/>
        <dbReference type="ChEBI" id="CHEBI:15377"/>
        <dbReference type="ChEBI" id="CHEBI:15378"/>
        <dbReference type="ChEBI" id="CHEBI:16845"/>
        <dbReference type="ChEBI" id="CHEBI:57783"/>
        <dbReference type="ChEBI" id="CHEBI:58349"/>
        <dbReference type="ChEBI" id="CHEBI:67139"/>
        <dbReference type="EC" id="1.17.1.8"/>
    </reaction>
</comment>
<feature type="binding site" evidence="13">
    <location>
        <position position="162"/>
    </location>
    <ligand>
        <name>(S)-2,3,4,5-tetrahydrodipicolinate</name>
        <dbReference type="ChEBI" id="CHEBI:16845"/>
    </ligand>
</feature>
<evidence type="ECO:0000256" key="8">
    <source>
        <dbReference type="ARBA" id="ARBA00023154"/>
    </source>
</evidence>
<evidence type="ECO:0000256" key="5">
    <source>
        <dbReference type="ARBA" id="ARBA00022915"/>
    </source>
</evidence>
<gene>
    <name evidence="13" type="primary">dapB</name>
    <name evidence="16" type="ORF">Mag101_03615</name>
</gene>
<evidence type="ECO:0000259" key="15">
    <source>
        <dbReference type="Pfam" id="PF05173"/>
    </source>
</evidence>
<dbReference type="InterPro" id="IPR022663">
    <property type="entry name" value="DapB_C"/>
</dbReference>
<dbReference type="STRING" id="260552.Mag101_03615"/>
<dbReference type="SUPFAM" id="SSF55347">
    <property type="entry name" value="Glyceraldehyde-3-phosphate dehydrogenase-like, C-terminal domain"/>
    <property type="match status" value="1"/>
</dbReference>
<dbReference type="Gene3D" id="3.30.360.10">
    <property type="entry name" value="Dihydrodipicolinate Reductase, domain 2"/>
    <property type="match status" value="1"/>
</dbReference>
<evidence type="ECO:0000256" key="7">
    <source>
        <dbReference type="ARBA" id="ARBA00023027"/>
    </source>
</evidence>
<dbReference type="Pfam" id="PF01113">
    <property type="entry name" value="DapB_N"/>
    <property type="match status" value="1"/>
</dbReference>
<reference evidence="16" key="1">
    <citation type="submission" date="2017-02" db="EMBL/GenBank/DDBJ databases">
        <title>Genome of Microbulbifer agarilyticus GP101.</title>
        <authorList>
            <person name="Jung J."/>
            <person name="Bae S.S."/>
            <person name="Baek K."/>
        </authorList>
    </citation>
    <scope>NUCLEOTIDE SEQUENCE [LARGE SCALE GENOMIC DNA]</scope>
    <source>
        <strain evidence="16">GP101</strain>
    </source>
</reference>
<evidence type="ECO:0000256" key="1">
    <source>
        <dbReference type="ARBA" id="ARBA00006642"/>
    </source>
</evidence>
<keyword evidence="8 13" id="KW-0457">Lysine biosynthesis</keyword>
<feature type="domain" description="Dihydrodipicolinate reductase C-terminal" evidence="15">
    <location>
        <begin position="134"/>
        <end position="270"/>
    </location>
</feature>
<evidence type="ECO:0000256" key="9">
    <source>
        <dbReference type="ARBA" id="ARBA00037922"/>
    </source>
</evidence>
<proteinExistence type="inferred from homology"/>
<feature type="binding site" evidence="13">
    <location>
        <begin position="171"/>
        <end position="172"/>
    </location>
    <ligand>
        <name>(S)-2,3,4,5-tetrahydrodipicolinate</name>
        <dbReference type="ChEBI" id="CHEBI:16845"/>
    </ligand>
</feature>
<feature type="binding site" evidence="13">
    <location>
        <begin position="104"/>
        <end position="106"/>
    </location>
    <ligand>
        <name>NAD(+)</name>
        <dbReference type="ChEBI" id="CHEBI:57540"/>
    </ligand>
</feature>
<dbReference type="KEGG" id="maga:Mag101_03615"/>
<dbReference type="OrthoDB" id="9790352at2"/>
<evidence type="ECO:0000256" key="6">
    <source>
        <dbReference type="ARBA" id="ARBA00023002"/>
    </source>
</evidence>
<dbReference type="EC" id="1.17.1.8" evidence="10 13"/>
<dbReference type="PIRSF" id="PIRSF000161">
    <property type="entry name" value="DHPR"/>
    <property type="match status" value="1"/>
</dbReference>
<dbReference type="GO" id="GO:0005829">
    <property type="term" value="C:cytosol"/>
    <property type="evidence" value="ECO:0007669"/>
    <property type="project" value="TreeGrafter"/>
</dbReference>
<name>A0A1Q2M2G5_9GAMM</name>
<dbReference type="Gene3D" id="3.40.50.720">
    <property type="entry name" value="NAD(P)-binding Rossmann-like Domain"/>
    <property type="match status" value="1"/>
</dbReference>
<dbReference type="InterPro" id="IPR022664">
    <property type="entry name" value="DapB_N_CS"/>
</dbReference>
<evidence type="ECO:0000256" key="11">
    <source>
        <dbReference type="ARBA" id="ARBA00049080"/>
    </source>
</evidence>
<comment type="caution">
    <text evidence="13">Was originally thought to be a dihydrodipicolinate reductase (DHDPR), catalyzing the conversion of dihydrodipicolinate to tetrahydrodipicolinate. However, it was shown in E.coli that the substrate of the enzymatic reaction is not dihydrodipicolinate (DHDP) but in fact (2S,4S)-4-hydroxy-2,3,4,5-tetrahydrodipicolinic acid (HTPA), the product released by the DapA-catalyzed reaction.</text>
</comment>
<feature type="binding site" evidence="13">
    <location>
        <begin position="13"/>
        <end position="18"/>
    </location>
    <ligand>
        <name>NAD(+)</name>
        <dbReference type="ChEBI" id="CHEBI:57540"/>
    </ligand>
</feature>
<dbReference type="InterPro" id="IPR000846">
    <property type="entry name" value="DapB_N"/>
</dbReference>
<dbReference type="PANTHER" id="PTHR20836:SF0">
    <property type="entry name" value="4-HYDROXY-TETRAHYDRODIPICOLINATE REDUCTASE 1, CHLOROPLASTIC-RELATED"/>
    <property type="match status" value="1"/>
</dbReference>
<dbReference type="UniPathway" id="UPA00034">
    <property type="reaction ID" value="UER00018"/>
</dbReference>
<dbReference type="HAMAP" id="MF_00102">
    <property type="entry name" value="DapB"/>
    <property type="match status" value="1"/>
</dbReference>
<evidence type="ECO:0000256" key="13">
    <source>
        <dbReference type="HAMAP-Rule" id="MF_00102"/>
    </source>
</evidence>
<evidence type="ECO:0000256" key="3">
    <source>
        <dbReference type="ARBA" id="ARBA00022605"/>
    </source>
</evidence>
<evidence type="ECO:0000256" key="10">
    <source>
        <dbReference type="ARBA" id="ARBA00038983"/>
    </source>
</evidence>